<dbReference type="AlphaFoldDB" id="A0A0E3V6A6"/>
<dbReference type="SUPFAM" id="SSF54909">
    <property type="entry name" value="Dimeric alpha+beta barrel"/>
    <property type="match status" value="1"/>
</dbReference>
<proteinExistence type="predicted"/>
<evidence type="ECO:0000313" key="1">
    <source>
        <dbReference type="EMBL" id="AKD54862.1"/>
    </source>
</evidence>
<gene>
    <name evidence="1" type="ORF">SD10_08055</name>
</gene>
<name>A0A0E3V6A6_9BACT</name>
<dbReference type="InterPro" id="IPR011008">
    <property type="entry name" value="Dimeric_a/b-barrel"/>
</dbReference>
<dbReference type="PATRIC" id="fig|1379870.5.peg.1751"/>
<dbReference type="EMBL" id="CP010429">
    <property type="protein sequence ID" value="AKD54862.1"/>
    <property type="molecule type" value="Genomic_DNA"/>
</dbReference>
<evidence type="ECO:0000313" key="2">
    <source>
        <dbReference type="Proteomes" id="UP000033054"/>
    </source>
</evidence>
<dbReference type="RefSeq" id="WP_046573338.1">
    <property type="nucleotide sequence ID" value="NZ_CP010429.1"/>
</dbReference>
<keyword evidence="2" id="KW-1185">Reference proteome</keyword>
<accession>A0A0E3V6A6</accession>
<organism evidence="1 2">
    <name type="scientific">Spirosoma radiotolerans</name>
    <dbReference type="NCBI Taxonomy" id="1379870"/>
    <lineage>
        <taxon>Bacteria</taxon>
        <taxon>Pseudomonadati</taxon>
        <taxon>Bacteroidota</taxon>
        <taxon>Cytophagia</taxon>
        <taxon>Cytophagales</taxon>
        <taxon>Cytophagaceae</taxon>
        <taxon>Spirosoma</taxon>
    </lineage>
</organism>
<dbReference type="KEGG" id="srd:SD10_08055"/>
<evidence type="ECO:0008006" key="3">
    <source>
        <dbReference type="Google" id="ProtNLM"/>
    </source>
</evidence>
<dbReference type="Gene3D" id="3.30.70.100">
    <property type="match status" value="1"/>
</dbReference>
<sequence length="146" mass="16622">MIKRGDNQLRTARQGIAPSATKLFATCTKHRTAHTTVNNVKNEPMMNRQLGYVMKMIAKPGYGDTLRKLATDGMRIANQGGTWVHCRVENEPDTLWTFEFFENPEAKARYEESELSDKLRDEIIDLLVEPPVRIAVTPFSASWLPE</sequence>
<reference evidence="1 2" key="1">
    <citation type="journal article" date="2014" name="Curr. Microbiol.">
        <title>Spirosoma radiotolerans sp. nov., a gamma-radiation-resistant bacterium isolated from gamma ray-irradiated soil.</title>
        <authorList>
            <person name="Lee J.J."/>
            <person name="Srinivasan S."/>
            <person name="Lim S."/>
            <person name="Joe M."/>
            <person name="Im S."/>
            <person name="Bae S.I."/>
            <person name="Park K.R."/>
            <person name="Han J.H."/>
            <person name="Park S.H."/>
            <person name="Joo B.M."/>
            <person name="Park S.J."/>
            <person name="Kim M.K."/>
        </authorList>
    </citation>
    <scope>NUCLEOTIDE SEQUENCE [LARGE SCALE GENOMIC DNA]</scope>
    <source>
        <strain evidence="1 2">DG5A</strain>
    </source>
</reference>
<dbReference type="HOGENOM" id="CLU_1776282_0_0_10"/>
<dbReference type="Proteomes" id="UP000033054">
    <property type="component" value="Chromosome"/>
</dbReference>
<protein>
    <recommendedName>
        <fullName evidence="3">ABM domain-containing protein</fullName>
    </recommendedName>
</protein>